<accession>A0A409WRD0</accession>
<reference evidence="2 3" key="1">
    <citation type="journal article" date="2018" name="Evol. Lett.">
        <title>Horizontal gene cluster transfer increased hallucinogenic mushroom diversity.</title>
        <authorList>
            <person name="Reynolds H.T."/>
            <person name="Vijayakumar V."/>
            <person name="Gluck-Thaler E."/>
            <person name="Korotkin H.B."/>
            <person name="Matheny P.B."/>
            <person name="Slot J.C."/>
        </authorList>
    </citation>
    <scope>NUCLEOTIDE SEQUENCE [LARGE SCALE GENOMIC DNA]</scope>
    <source>
        <strain evidence="2 3">SRW20</strain>
    </source>
</reference>
<evidence type="ECO:0000313" key="3">
    <source>
        <dbReference type="Proteomes" id="UP000284706"/>
    </source>
</evidence>
<feature type="region of interest" description="Disordered" evidence="1">
    <location>
        <begin position="431"/>
        <end position="488"/>
    </location>
</feature>
<dbReference type="STRING" id="231916.A0A409WRD0"/>
<dbReference type="InParanoid" id="A0A409WRD0"/>
<feature type="region of interest" description="Disordered" evidence="1">
    <location>
        <begin position="500"/>
        <end position="556"/>
    </location>
</feature>
<gene>
    <name evidence="2" type="ORF">CVT26_006146</name>
</gene>
<dbReference type="AlphaFoldDB" id="A0A409WRD0"/>
<dbReference type="EMBL" id="NHYE01004905">
    <property type="protein sequence ID" value="PPQ81039.1"/>
    <property type="molecule type" value="Genomic_DNA"/>
</dbReference>
<protein>
    <submittedName>
        <fullName evidence="2">Uncharacterized protein</fullName>
    </submittedName>
</protein>
<evidence type="ECO:0000313" key="2">
    <source>
        <dbReference type="EMBL" id="PPQ81039.1"/>
    </source>
</evidence>
<dbReference type="OrthoDB" id="2921818at2759"/>
<keyword evidence="3" id="KW-1185">Reference proteome</keyword>
<feature type="compositionally biased region" description="Acidic residues" evidence="1">
    <location>
        <begin position="475"/>
        <end position="486"/>
    </location>
</feature>
<comment type="caution">
    <text evidence="2">The sequence shown here is derived from an EMBL/GenBank/DDBJ whole genome shotgun (WGS) entry which is preliminary data.</text>
</comment>
<proteinExistence type="predicted"/>
<evidence type="ECO:0000256" key="1">
    <source>
        <dbReference type="SAM" id="MobiDB-lite"/>
    </source>
</evidence>
<sequence length="884" mass="101273">MVVPELFTDDDGRVPAFRTREINGRTWITIGGDLDKLPSFITGRPIPQDDSVAPEKDKTFRGRLRSIREVHLPDWYEPIFHWRAFWPTDPLKSGELQKLFLDDSDVPIDPVYSSNTGTITPRPDVKDCYKDLYTRINRVVEDAGLRVIPGMPRNLWPSDNPWDLDKPFESVAAMQKAAASVKVLLLEGIAWVRWLHAVLPRIDKHRSFSTTEDEFLGMCLLDLPSRGVVFNLVKDWKEINLGLWLSSGVPVYYPWRLEERVQARFAKLSPILLSTYSSEEHVALDDIDPKSNWEVVAKQSQEYDDFFQLKDPEYESMYETFEMGPGTEFYVIDFEGWGRRALLATLEISAYRNALHFRIDSDGFDNSVTFWRWRPRDRTLALQLPSHYDGLHDGNPLRVIRELWKDTFAPRAGQIYDMDTGILLNPTFTTETRRQSGGAHSFLVPGKPTPSQPGIDPRDYTHWTRRTSGSSANEDTMDLSSEEDESPPLLFRLTTSKAAMLVTPPPEKGNVSTPSAPLRRRISSNSNPYRPGSRSASVRDRSASPYRSNDSSALTSYQRRLSPAQHLLKEEVPSLTYPFTVLHLTDSGAWNFLLLDCGVLILPDEKAEVRLRYFGNCIRGFRHVTDLLRLAIERRLHFFIGIPGNKLDWFMPRDLTSGTRTKLAALYSSSTTEAPLKYESPTKFVAAYRARVTEILSRPHARAFIGLGGAASWLAQYWGGKELITDFMQGPSVQTTIFRRGDNDLAHPSSAGLYWDSVSAQEIDILFGHIPHADSNHERWLYPPVAVLEKDCDHYSGEWNDTLEKIFEYITKSISATTPRIEPKSRGKWKEWLQTYNRARWALNRPKPTDHNFEDILNQLERQGLRRSWDHLPLAKLYLPEQPE</sequence>
<organism evidence="2 3">
    <name type="scientific">Gymnopilus dilepis</name>
    <dbReference type="NCBI Taxonomy" id="231916"/>
    <lineage>
        <taxon>Eukaryota</taxon>
        <taxon>Fungi</taxon>
        <taxon>Dikarya</taxon>
        <taxon>Basidiomycota</taxon>
        <taxon>Agaricomycotina</taxon>
        <taxon>Agaricomycetes</taxon>
        <taxon>Agaricomycetidae</taxon>
        <taxon>Agaricales</taxon>
        <taxon>Agaricineae</taxon>
        <taxon>Hymenogastraceae</taxon>
        <taxon>Gymnopilus</taxon>
    </lineage>
</organism>
<dbReference type="Proteomes" id="UP000284706">
    <property type="component" value="Unassembled WGS sequence"/>
</dbReference>
<feature type="compositionally biased region" description="Polar residues" evidence="1">
    <location>
        <begin position="545"/>
        <end position="556"/>
    </location>
</feature>
<name>A0A409WRD0_9AGAR</name>